<keyword evidence="3 5" id="KW-1133">Transmembrane helix</keyword>
<feature type="transmembrane region" description="Helical" evidence="5">
    <location>
        <begin position="86"/>
        <end position="107"/>
    </location>
</feature>
<comment type="subcellular location">
    <subcellularLocation>
        <location evidence="1">Membrane</location>
        <topology evidence="1">Multi-pass membrane protein</topology>
    </subcellularLocation>
</comment>
<feature type="transmembrane region" description="Helical" evidence="5">
    <location>
        <begin position="113"/>
        <end position="134"/>
    </location>
</feature>
<comment type="caution">
    <text evidence="6">The sequence shown here is derived from an EMBL/GenBank/DDBJ whole genome shotgun (WGS) entry which is preliminary data.</text>
</comment>
<reference evidence="6 7" key="1">
    <citation type="submission" date="2018-03" db="EMBL/GenBank/DDBJ databases">
        <title>Whole genome sequencing of Histamine producing bacteria.</title>
        <authorList>
            <person name="Butler K."/>
        </authorList>
    </citation>
    <scope>NUCLEOTIDE SEQUENCE [LARGE SCALE GENOMIC DNA]</scope>
    <source>
        <strain evidence="6 7">FS-6.2</strain>
    </source>
</reference>
<dbReference type="EMBL" id="PYMO01000050">
    <property type="protein sequence ID" value="PSU17623.1"/>
    <property type="molecule type" value="Genomic_DNA"/>
</dbReference>
<evidence type="ECO:0000256" key="5">
    <source>
        <dbReference type="SAM" id="Phobius"/>
    </source>
</evidence>
<gene>
    <name evidence="6" type="ORF">CTM96_21700</name>
</gene>
<feature type="transmembrane region" description="Helical" evidence="5">
    <location>
        <begin position="42"/>
        <end position="65"/>
    </location>
</feature>
<feature type="transmembrane region" description="Helical" evidence="5">
    <location>
        <begin position="141"/>
        <end position="161"/>
    </location>
</feature>
<feature type="transmembrane region" description="Helical" evidence="5">
    <location>
        <begin position="9"/>
        <end position="30"/>
    </location>
</feature>
<keyword evidence="7" id="KW-1185">Reference proteome</keyword>
<name>A0ABX5FXE1_PHOPO</name>
<protein>
    <recommendedName>
        <fullName evidence="8">Flippase</fullName>
    </recommendedName>
</protein>
<keyword evidence="4 5" id="KW-0472">Membrane</keyword>
<accession>A0ABX5FXE1</accession>
<dbReference type="Pfam" id="PF01943">
    <property type="entry name" value="Polysacc_synt"/>
    <property type="match status" value="1"/>
</dbReference>
<evidence type="ECO:0000256" key="2">
    <source>
        <dbReference type="ARBA" id="ARBA00022692"/>
    </source>
</evidence>
<evidence type="ECO:0000313" key="7">
    <source>
        <dbReference type="Proteomes" id="UP000241405"/>
    </source>
</evidence>
<dbReference type="RefSeq" id="WP_107305835.1">
    <property type="nucleotide sequence ID" value="NZ_PYMO01000050.1"/>
</dbReference>
<evidence type="ECO:0000256" key="1">
    <source>
        <dbReference type="ARBA" id="ARBA00004141"/>
    </source>
</evidence>
<dbReference type="Proteomes" id="UP000241405">
    <property type="component" value="Unassembled WGS sequence"/>
</dbReference>
<evidence type="ECO:0000313" key="6">
    <source>
        <dbReference type="EMBL" id="PSU17623.1"/>
    </source>
</evidence>
<evidence type="ECO:0008006" key="8">
    <source>
        <dbReference type="Google" id="ProtNLM"/>
    </source>
</evidence>
<dbReference type="InterPro" id="IPR002797">
    <property type="entry name" value="Polysacc_synth"/>
</dbReference>
<sequence length="212" mass="24556">MKKHVIKNFFSLSLIKTFSICVPIVVYPLAMKILGNGLFGQVLVFQSFLLFFVMTISFGFNLTGAKEISSINSNVKIKRVFFKNISQTKFILLVLSSLLYLMLYFFVPNQYKIIYPVGFVYLWAEFFNSQWYFVGINKLSHISIISFVSKFSLVLFVYLIYRNNLATSVSYFLVSFLFALDYFLVSFYSFISAKNSINIRSVSYTHLTLPTI</sequence>
<evidence type="ECO:0000256" key="3">
    <source>
        <dbReference type="ARBA" id="ARBA00022989"/>
    </source>
</evidence>
<organism evidence="6 7">
    <name type="scientific">Photobacterium phosphoreum</name>
    <dbReference type="NCBI Taxonomy" id="659"/>
    <lineage>
        <taxon>Bacteria</taxon>
        <taxon>Pseudomonadati</taxon>
        <taxon>Pseudomonadota</taxon>
        <taxon>Gammaproteobacteria</taxon>
        <taxon>Vibrionales</taxon>
        <taxon>Vibrionaceae</taxon>
        <taxon>Photobacterium</taxon>
    </lineage>
</organism>
<keyword evidence="2 5" id="KW-0812">Transmembrane</keyword>
<proteinExistence type="predicted"/>
<feature type="transmembrane region" description="Helical" evidence="5">
    <location>
        <begin position="173"/>
        <end position="191"/>
    </location>
</feature>
<evidence type="ECO:0000256" key="4">
    <source>
        <dbReference type="ARBA" id="ARBA00023136"/>
    </source>
</evidence>